<dbReference type="STRING" id="589385.SAMN05421504_103859"/>
<keyword evidence="2" id="KW-1185">Reference proteome</keyword>
<organism evidence="1 2">
    <name type="scientific">Amycolatopsis xylanica</name>
    <dbReference type="NCBI Taxonomy" id="589385"/>
    <lineage>
        <taxon>Bacteria</taxon>
        <taxon>Bacillati</taxon>
        <taxon>Actinomycetota</taxon>
        <taxon>Actinomycetes</taxon>
        <taxon>Pseudonocardiales</taxon>
        <taxon>Pseudonocardiaceae</taxon>
        <taxon>Amycolatopsis</taxon>
    </lineage>
</organism>
<dbReference type="RefSeq" id="WP_091289998.1">
    <property type="nucleotide sequence ID" value="NZ_FNON01000003.1"/>
</dbReference>
<evidence type="ECO:0000313" key="1">
    <source>
        <dbReference type="EMBL" id="SDX79107.1"/>
    </source>
</evidence>
<dbReference type="EMBL" id="FNON01000003">
    <property type="protein sequence ID" value="SDX79107.1"/>
    <property type="molecule type" value="Genomic_DNA"/>
</dbReference>
<dbReference type="Proteomes" id="UP000199515">
    <property type="component" value="Unassembled WGS sequence"/>
</dbReference>
<reference evidence="1 2" key="1">
    <citation type="submission" date="2016-10" db="EMBL/GenBank/DDBJ databases">
        <authorList>
            <person name="de Groot N.N."/>
        </authorList>
    </citation>
    <scope>NUCLEOTIDE SEQUENCE [LARGE SCALE GENOMIC DNA]</scope>
    <source>
        <strain evidence="1 2">CPCC 202699</strain>
    </source>
</reference>
<name>A0A1H3EKH7_9PSEU</name>
<sequence length="102" mass="10719">MHKLIKRGLVVAAFVGAGAVVPAIQVGVATANAAVIQETRTFSGWDFGNSPNEAKNKAVKDAQRQAAVAGYIPPAQCVTTFTDSSRWGPGYYYGTAVISCTR</sequence>
<evidence type="ECO:0000313" key="2">
    <source>
        <dbReference type="Proteomes" id="UP000199515"/>
    </source>
</evidence>
<gene>
    <name evidence="1" type="ORF">SAMN05421504_103859</name>
</gene>
<proteinExistence type="predicted"/>
<accession>A0A1H3EKH7</accession>
<dbReference type="AlphaFoldDB" id="A0A1H3EKH7"/>
<protein>
    <submittedName>
        <fullName evidence="1">Uncharacterized protein</fullName>
    </submittedName>
</protein>